<dbReference type="SUPFAM" id="SSF51569">
    <property type="entry name" value="Aldolase"/>
    <property type="match status" value="1"/>
</dbReference>
<dbReference type="InterPro" id="IPR002480">
    <property type="entry name" value="DAHP_synth_2"/>
</dbReference>
<keyword evidence="6" id="KW-0028">Amino-acid biosynthesis</keyword>
<feature type="binding site" evidence="5">
    <location>
        <begin position="231"/>
        <end position="232"/>
    </location>
    <ligand>
        <name>phosphoenolpyruvate</name>
        <dbReference type="ChEBI" id="CHEBI:58702"/>
    </ligand>
</feature>
<feature type="binding site" evidence="5">
    <location>
        <position position="317"/>
    </location>
    <ligand>
        <name>Mn(2+)</name>
        <dbReference type="ChEBI" id="CHEBI:29035"/>
    </ligand>
</feature>
<organism evidence="7">
    <name type="scientific">Compsopogon caeruleus</name>
    <dbReference type="NCBI Taxonomy" id="31354"/>
    <lineage>
        <taxon>Eukaryota</taxon>
        <taxon>Rhodophyta</taxon>
        <taxon>Compsopogonophyceae</taxon>
        <taxon>Compsopogonales</taxon>
        <taxon>Compsopogonaceae</taxon>
        <taxon>Compsopogon</taxon>
    </lineage>
</organism>
<gene>
    <name evidence="7" type="ORF">CCAE0312_LOCUS5320</name>
</gene>
<evidence type="ECO:0000256" key="6">
    <source>
        <dbReference type="RuleBase" id="RU363071"/>
    </source>
</evidence>
<feature type="binding site" evidence="5">
    <location>
        <position position="33"/>
    </location>
    <ligand>
        <name>Mn(2+)</name>
        <dbReference type="ChEBI" id="CHEBI:29035"/>
    </ligand>
</feature>
<dbReference type="UniPathway" id="UPA00053">
    <property type="reaction ID" value="UER00084"/>
</dbReference>
<proteinExistence type="inferred from homology"/>
<evidence type="ECO:0000256" key="2">
    <source>
        <dbReference type="ARBA" id="ARBA00008911"/>
    </source>
</evidence>
<reference evidence="7" key="1">
    <citation type="submission" date="2021-01" db="EMBL/GenBank/DDBJ databases">
        <authorList>
            <person name="Corre E."/>
            <person name="Pelletier E."/>
            <person name="Niang G."/>
            <person name="Scheremetjew M."/>
            <person name="Finn R."/>
            <person name="Kale V."/>
            <person name="Holt S."/>
            <person name="Cochrane G."/>
            <person name="Meng A."/>
            <person name="Brown T."/>
            <person name="Cohen L."/>
        </authorList>
    </citation>
    <scope>NUCLEOTIDE SEQUENCE</scope>
    <source>
        <strain evidence="7">SAG 36.94</strain>
    </source>
</reference>
<feature type="binding site" evidence="5">
    <location>
        <position position="389"/>
    </location>
    <ligand>
        <name>Mn(2+)</name>
        <dbReference type="ChEBI" id="CHEBI:29035"/>
    </ligand>
</feature>
<evidence type="ECO:0000313" key="7">
    <source>
        <dbReference type="EMBL" id="CAD9233234.1"/>
    </source>
</evidence>
<dbReference type="PANTHER" id="PTHR21337:SF0">
    <property type="entry name" value="PHOSPHO-2-DEHYDRO-3-DEOXYHEPTONATE ALDOLASE"/>
    <property type="match status" value="1"/>
</dbReference>
<comment type="cofactor">
    <cofactor evidence="5">
        <name>Mn(2+)</name>
        <dbReference type="ChEBI" id="CHEBI:29035"/>
    </cofactor>
    <cofactor evidence="5">
        <name>Co(2+)</name>
        <dbReference type="ChEBI" id="CHEBI:48828"/>
    </cofactor>
    <cofactor evidence="5">
        <name>Cd(2+)</name>
        <dbReference type="ChEBI" id="CHEBI:48775"/>
    </cofactor>
    <text evidence="5">Binds 1 divalent cation per subunit. The enzyme is active with manganese, cobalt or cadmium ions.</text>
</comment>
<dbReference type="EC" id="2.5.1.54" evidence="6"/>
<evidence type="ECO:0000256" key="5">
    <source>
        <dbReference type="PIRSR" id="PIRSR602480-1"/>
    </source>
</evidence>
<dbReference type="Gene3D" id="3.20.20.70">
    <property type="entry name" value="Aldolase class I"/>
    <property type="match status" value="1"/>
</dbReference>
<evidence type="ECO:0000256" key="1">
    <source>
        <dbReference type="ARBA" id="ARBA00004688"/>
    </source>
</evidence>
<comment type="catalytic activity">
    <reaction evidence="4 6">
        <text>D-erythrose 4-phosphate + phosphoenolpyruvate + H2O = 7-phospho-2-dehydro-3-deoxy-D-arabino-heptonate + phosphate</text>
        <dbReference type="Rhea" id="RHEA:14717"/>
        <dbReference type="ChEBI" id="CHEBI:15377"/>
        <dbReference type="ChEBI" id="CHEBI:16897"/>
        <dbReference type="ChEBI" id="CHEBI:43474"/>
        <dbReference type="ChEBI" id="CHEBI:58394"/>
        <dbReference type="ChEBI" id="CHEBI:58702"/>
        <dbReference type="EC" id="2.5.1.54"/>
    </reaction>
</comment>
<keyword evidence="5" id="KW-0464">Manganese</keyword>
<sequence>MPGLVSLEEVDRLQSELADVCRGQAFLLQGGDCAESLTESAAGITDTIRALFKMAVVLLWGSFLPVVKVGRVGGQFAKPRSEDFENRGGVSLPSYRGEIINGPGFTLDERTPDPQRMLRAYNHSAGGTNLVRALSSGGFADLRNVKQWGLADWSGKTQGGQAYFETARKIEEAMKFMEACGIESSNPIFSSTTVYTSHEGLLLPYEEGLVRREDASGRYFASSGHLIWIGERTRQLDGAHVEFFRGLSNPIAVKVGPTMKPDELLTLCEVLNPSNIPGRLTLISRMGSSKIETGLPPLLRAVKREGREVVWVCDPMHGNTYKTPSGFKTRSWSAIMQEVRGFFDAHALEGTHAGGVHFEMTGREVTECVGGTNEITEDLLKERYESLCDPRLNFSQSLELAFEIAEILEGRRM</sequence>
<dbReference type="InterPro" id="IPR013785">
    <property type="entry name" value="Aldolase_TIM"/>
</dbReference>
<comment type="similarity">
    <text evidence="2 6">Belongs to the class-II DAHP synthase family.</text>
</comment>
<dbReference type="AlphaFoldDB" id="A0A7S1TE37"/>
<feature type="binding site" evidence="5">
    <location>
        <position position="285"/>
    </location>
    <ligand>
        <name>phosphoenolpyruvate</name>
        <dbReference type="ChEBI" id="CHEBI:58702"/>
    </ligand>
</feature>
<keyword evidence="5" id="KW-0170">Cobalt</keyword>
<dbReference type="PANTHER" id="PTHR21337">
    <property type="entry name" value="PHOSPHO-2-DEHYDRO-3-DEOXYHEPTONATE ALDOLASE 1, 2"/>
    <property type="match status" value="1"/>
</dbReference>
<comment type="pathway">
    <text evidence="1 6">Metabolic intermediate biosynthesis; chorismate biosynthesis; chorismate from D-erythrose 4-phosphate and phosphoenolpyruvate: step 1/7.</text>
</comment>
<keyword evidence="3 6" id="KW-0808">Transferase</keyword>
<feature type="binding site" evidence="5">
    <location>
        <position position="71"/>
    </location>
    <ligand>
        <name>phosphoenolpyruvate</name>
        <dbReference type="ChEBI" id="CHEBI:58702"/>
    </ligand>
</feature>
<dbReference type="GO" id="GO:0008652">
    <property type="term" value="P:amino acid biosynthetic process"/>
    <property type="evidence" value="ECO:0007669"/>
    <property type="project" value="UniProtKB-KW"/>
</dbReference>
<feature type="binding site" evidence="5">
    <location>
        <position position="254"/>
    </location>
    <ligand>
        <name>phosphoenolpyruvate</name>
        <dbReference type="ChEBI" id="CHEBI:58702"/>
    </ligand>
</feature>
<dbReference type="EMBL" id="HBGH01009545">
    <property type="protein sequence ID" value="CAD9233234.1"/>
    <property type="molecule type" value="Transcribed_RNA"/>
</dbReference>
<keyword evidence="6" id="KW-0057">Aromatic amino acid biosynthesis</keyword>
<evidence type="ECO:0000256" key="3">
    <source>
        <dbReference type="ARBA" id="ARBA00022679"/>
    </source>
</evidence>
<keyword evidence="5" id="KW-0104">Cadmium</keyword>
<evidence type="ECO:0000256" key="4">
    <source>
        <dbReference type="ARBA" id="ARBA00047508"/>
    </source>
</evidence>
<dbReference type="GO" id="GO:0009073">
    <property type="term" value="P:aromatic amino acid family biosynthetic process"/>
    <property type="evidence" value="ECO:0007669"/>
    <property type="project" value="UniProtKB-KW"/>
</dbReference>
<dbReference type="Pfam" id="PF01474">
    <property type="entry name" value="DAHP_synth_2"/>
    <property type="match status" value="1"/>
</dbReference>
<feature type="binding site" evidence="5">
    <location>
        <position position="359"/>
    </location>
    <ligand>
        <name>Mn(2+)</name>
        <dbReference type="ChEBI" id="CHEBI:29035"/>
    </ligand>
</feature>
<protein>
    <recommendedName>
        <fullName evidence="6">Phospho-2-dehydro-3-deoxyheptonate aldolase</fullName>
        <ecNumber evidence="6">2.5.1.54</ecNumber>
    </recommendedName>
</protein>
<accession>A0A7S1TE37</accession>
<dbReference type="GO" id="GO:0003849">
    <property type="term" value="F:3-deoxy-7-phosphoheptulonate synthase activity"/>
    <property type="evidence" value="ECO:0007669"/>
    <property type="project" value="UniProtKB-EC"/>
</dbReference>
<dbReference type="GO" id="GO:0009423">
    <property type="term" value="P:chorismate biosynthetic process"/>
    <property type="evidence" value="ECO:0007669"/>
    <property type="project" value="UniProtKB-UniPathway"/>
</dbReference>
<name>A0A7S1TE37_9RHOD</name>